<proteinExistence type="inferred from homology"/>
<comment type="similarity">
    <text evidence="1">Belongs to the cyt1/cyt2 endotoxin family.</text>
</comment>
<reference evidence="3 4" key="1">
    <citation type="submission" date="2016-10" db="EMBL/GenBank/DDBJ databases">
        <authorList>
            <person name="de Groot N.N."/>
        </authorList>
    </citation>
    <scope>NUCLEOTIDE SEQUENCE [LARGE SCALE GENOMIC DNA]</scope>
    <source>
        <strain evidence="3 4">CGMCC 4.5727</strain>
    </source>
</reference>
<name>A0A1G8TAH3_9ACTN</name>
<dbReference type="Pfam" id="PF01338">
    <property type="entry name" value="Bac_thur_toxin"/>
    <property type="match status" value="1"/>
</dbReference>
<dbReference type="GO" id="GO:0030435">
    <property type="term" value="P:sporulation resulting in formation of a cellular spore"/>
    <property type="evidence" value="ECO:0007669"/>
    <property type="project" value="UniProtKB-KW"/>
</dbReference>
<dbReference type="EMBL" id="FNFF01000001">
    <property type="protein sequence ID" value="SDJ37905.1"/>
    <property type="molecule type" value="Genomic_DNA"/>
</dbReference>
<dbReference type="InterPro" id="IPR035918">
    <property type="entry name" value="CytB_endotoxin-like_sf"/>
</dbReference>
<dbReference type="Proteomes" id="UP000199155">
    <property type="component" value="Unassembled WGS sequence"/>
</dbReference>
<evidence type="ECO:0000313" key="4">
    <source>
        <dbReference type="Proteomes" id="UP000199155"/>
    </source>
</evidence>
<dbReference type="STRING" id="417292.SAMN05421806_101120"/>
<dbReference type="SUPFAM" id="SSF55676">
    <property type="entry name" value="CytB endotoxin-like"/>
    <property type="match status" value="1"/>
</dbReference>
<dbReference type="Gene3D" id="3.40.198.10">
    <property type="entry name" value="Delta-endotoxin CytB-like"/>
    <property type="match status" value="1"/>
</dbReference>
<keyword evidence="2" id="KW-0749">Sporulation</keyword>
<sequence length="195" mass="21462">MSEQNGTHTEAGYRTVHEIQPSGDVPLKEVADRFGEALAAPRAEVFGRVQRAARNLPGSRVVRVIPGFGLQENAPVHVMVLTLKEGVRQALVDTFTNERFWSRVETALEELVTGLGTQEGAPHLRFQTEGPDATSYTYDLLFALQDEETEGALYAISFCVRVDVGLPKDRLLALGLEDTAPFAIRLDAVSVRREV</sequence>
<evidence type="ECO:0000256" key="1">
    <source>
        <dbReference type="ARBA" id="ARBA00009676"/>
    </source>
</evidence>
<dbReference type="OrthoDB" id="4141660at2"/>
<evidence type="ECO:0000256" key="2">
    <source>
        <dbReference type="ARBA" id="ARBA00022969"/>
    </source>
</evidence>
<dbReference type="InterPro" id="IPR001615">
    <property type="entry name" value="Endotoxin_CytB"/>
</dbReference>
<evidence type="ECO:0000313" key="3">
    <source>
        <dbReference type="EMBL" id="SDJ37905.1"/>
    </source>
</evidence>
<dbReference type="RefSeq" id="WP_093606639.1">
    <property type="nucleotide sequence ID" value="NZ_FNFF01000001.1"/>
</dbReference>
<gene>
    <name evidence="3" type="ORF">SAMN05421806_101120</name>
</gene>
<accession>A0A1G8TAH3</accession>
<dbReference type="GO" id="GO:0005576">
    <property type="term" value="C:extracellular region"/>
    <property type="evidence" value="ECO:0007669"/>
    <property type="project" value="InterPro"/>
</dbReference>
<organism evidence="3 4">
    <name type="scientific">Streptomyces indicus</name>
    <dbReference type="NCBI Taxonomy" id="417292"/>
    <lineage>
        <taxon>Bacteria</taxon>
        <taxon>Bacillati</taxon>
        <taxon>Actinomycetota</taxon>
        <taxon>Actinomycetes</taxon>
        <taxon>Kitasatosporales</taxon>
        <taxon>Streptomycetaceae</taxon>
        <taxon>Streptomyces</taxon>
    </lineage>
</organism>
<dbReference type="AlphaFoldDB" id="A0A1G8TAH3"/>
<keyword evidence="4" id="KW-1185">Reference proteome</keyword>
<protein>
    <submittedName>
        <fullName evidence="3">Toxin</fullName>
    </submittedName>
</protein>